<comment type="caution">
    <text evidence="1">The sequence shown here is derived from an EMBL/GenBank/DDBJ whole genome shotgun (WGS) entry which is preliminary data.</text>
</comment>
<dbReference type="AlphaFoldDB" id="A0A2W0CPZ1"/>
<proteinExistence type="predicted"/>
<accession>A0A2W0CPZ1</accession>
<protein>
    <submittedName>
        <fullName evidence="1">Uncharacterized protein</fullName>
    </submittedName>
</protein>
<dbReference type="Proteomes" id="UP000247459">
    <property type="component" value="Unassembled WGS sequence"/>
</dbReference>
<evidence type="ECO:0000313" key="1">
    <source>
        <dbReference type="EMBL" id="PYY30235.1"/>
    </source>
</evidence>
<reference evidence="1 2" key="1">
    <citation type="submission" date="2018-01" db="EMBL/GenBank/DDBJ databases">
        <title>Genome sequence of the PGP bacterium Paenibacillus illinoisensis E3.</title>
        <authorList>
            <person name="Rolli E."/>
            <person name="Marasco R."/>
            <person name="Bessem C."/>
            <person name="Michoud G."/>
            <person name="Gaiarsa S."/>
            <person name="Borin S."/>
            <person name="Daffonchio D."/>
        </authorList>
    </citation>
    <scope>NUCLEOTIDE SEQUENCE [LARGE SCALE GENOMIC DNA]</scope>
    <source>
        <strain evidence="1 2">E3</strain>
    </source>
</reference>
<sequence>MQLADNPQGIAELDSVFFLETIDTAASIDKLLFTGEERVASGANLYTKSFFN</sequence>
<gene>
    <name evidence="1" type="ORF">PIL02S_01418</name>
</gene>
<organism evidence="1 2">
    <name type="scientific">Paenibacillus illinoisensis</name>
    <dbReference type="NCBI Taxonomy" id="59845"/>
    <lineage>
        <taxon>Bacteria</taxon>
        <taxon>Bacillati</taxon>
        <taxon>Bacillota</taxon>
        <taxon>Bacilli</taxon>
        <taxon>Bacillales</taxon>
        <taxon>Paenibacillaceae</taxon>
        <taxon>Paenibacillus</taxon>
    </lineage>
</organism>
<name>A0A2W0CPZ1_9BACL</name>
<dbReference type="EMBL" id="PRLG01000010">
    <property type="protein sequence ID" value="PYY30235.1"/>
    <property type="molecule type" value="Genomic_DNA"/>
</dbReference>
<evidence type="ECO:0000313" key="2">
    <source>
        <dbReference type="Proteomes" id="UP000247459"/>
    </source>
</evidence>